<evidence type="ECO:0000313" key="7">
    <source>
        <dbReference type="Ensembl" id="ENSECRP00000019476.1"/>
    </source>
</evidence>
<accession>A0A8C4SN74</accession>
<dbReference type="GO" id="GO:0005164">
    <property type="term" value="F:tumor necrosis factor receptor binding"/>
    <property type="evidence" value="ECO:0007669"/>
    <property type="project" value="InterPro"/>
</dbReference>
<dbReference type="Gene3D" id="2.60.120.40">
    <property type="match status" value="1"/>
</dbReference>
<dbReference type="PANTHER" id="PTHR11471">
    <property type="entry name" value="TUMOR NECROSIS FACTOR FAMILY MEMBER"/>
    <property type="match status" value="1"/>
</dbReference>
<keyword evidence="8" id="KW-1185">Reference proteome</keyword>
<evidence type="ECO:0000256" key="4">
    <source>
        <dbReference type="ARBA" id="ARBA00023136"/>
    </source>
</evidence>
<dbReference type="CDD" id="cd00184">
    <property type="entry name" value="TNF"/>
    <property type="match status" value="1"/>
</dbReference>
<evidence type="ECO:0000256" key="1">
    <source>
        <dbReference type="ARBA" id="ARBA00004370"/>
    </source>
</evidence>
<dbReference type="SMART" id="SM00207">
    <property type="entry name" value="TNF"/>
    <property type="match status" value="1"/>
</dbReference>
<dbReference type="GO" id="GO:0005125">
    <property type="term" value="F:cytokine activity"/>
    <property type="evidence" value="ECO:0007669"/>
    <property type="project" value="UniProtKB-KW"/>
</dbReference>
<dbReference type="GeneID" id="114662377"/>
<feature type="domain" description="THD" evidence="6">
    <location>
        <begin position="124"/>
        <end position="270"/>
    </location>
</feature>
<proteinExistence type="inferred from homology"/>
<keyword evidence="3" id="KW-0202">Cytokine</keyword>
<dbReference type="Ensembl" id="ENSECRT00000019871.1">
    <property type="protein sequence ID" value="ENSECRP00000019476.1"/>
    <property type="gene ID" value="ENSECRG00000013030.1"/>
</dbReference>
<dbReference type="GO" id="GO:0005174">
    <property type="term" value="F:CD40 receptor binding"/>
    <property type="evidence" value="ECO:0007669"/>
    <property type="project" value="TreeGrafter"/>
</dbReference>
<evidence type="ECO:0000259" key="6">
    <source>
        <dbReference type="PROSITE" id="PS50049"/>
    </source>
</evidence>
<dbReference type="GO" id="GO:0016020">
    <property type="term" value="C:membrane"/>
    <property type="evidence" value="ECO:0007669"/>
    <property type="project" value="UniProtKB-SubCell"/>
</dbReference>
<name>A0A8C4SN74_ERPCA</name>
<protein>
    <submittedName>
        <fullName evidence="7">CD40 ligand</fullName>
    </submittedName>
</protein>
<dbReference type="RefSeq" id="XP_028671632.1">
    <property type="nucleotide sequence ID" value="XM_028815799.2"/>
</dbReference>
<dbReference type="Pfam" id="PF00229">
    <property type="entry name" value="TNF"/>
    <property type="match status" value="1"/>
</dbReference>
<feature type="transmembrane region" description="Helical" evidence="5">
    <location>
        <begin position="27"/>
        <end position="46"/>
    </location>
</feature>
<comment type="subcellular location">
    <subcellularLocation>
        <location evidence="1">Membrane</location>
    </subcellularLocation>
</comment>
<dbReference type="InterPro" id="IPR021184">
    <property type="entry name" value="TNF_CS"/>
</dbReference>
<reference evidence="7" key="3">
    <citation type="submission" date="2025-09" db="UniProtKB">
        <authorList>
            <consortium name="Ensembl"/>
        </authorList>
    </citation>
    <scope>IDENTIFICATION</scope>
</reference>
<dbReference type="PANTHER" id="PTHR11471:SF5">
    <property type="entry name" value="CD40 LIGAND"/>
    <property type="match status" value="1"/>
</dbReference>
<dbReference type="PROSITE" id="PS00251">
    <property type="entry name" value="THD_1"/>
    <property type="match status" value="1"/>
</dbReference>
<keyword evidence="5" id="KW-1133">Transmembrane helix</keyword>
<gene>
    <name evidence="7" type="primary">CD40LG</name>
</gene>
<dbReference type="OrthoDB" id="8667946at2759"/>
<keyword evidence="4 5" id="KW-0472">Membrane</keyword>
<comment type="similarity">
    <text evidence="2">Belongs to the tumor necrosis factor family.</text>
</comment>
<reference evidence="7" key="2">
    <citation type="submission" date="2025-08" db="UniProtKB">
        <authorList>
            <consortium name="Ensembl"/>
        </authorList>
    </citation>
    <scope>IDENTIFICATION</scope>
</reference>
<organism evidence="7 8">
    <name type="scientific">Erpetoichthys calabaricus</name>
    <name type="common">Rope fish</name>
    <name type="synonym">Calamoichthys calabaricus</name>
    <dbReference type="NCBI Taxonomy" id="27687"/>
    <lineage>
        <taxon>Eukaryota</taxon>
        <taxon>Metazoa</taxon>
        <taxon>Chordata</taxon>
        <taxon>Craniata</taxon>
        <taxon>Vertebrata</taxon>
        <taxon>Euteleostomi</taxon>
        <taxon>Actinopterygii</taxon>
        <taxon>Polypteriformes</taxon>
        <taxon>Polypteridae</taxon>
        <taxon>Erpetoichthys</taxon>
    </lineage>
</organism>
<dbReference type="Proteomes" id="UP000694620">
    <property type="component" value="Chromosome 12"/>
</dbReference>
<evidence type="ECO:0000256" key="3">
    <source>
        <dbReference type="ARBA" id="ARBA00022514"/>
    </source>
</evidence>
<evidence type="ECO:0000256" key="2">
    <source>
        <dbReference type="ARBA" id="ARBA00008670"/>
    </source>
</evidence>
<sequence>MINTYTSTVPPAPPPRSPLPSSMMKTFVWFLFFLILVQMIVFALFFTHQWKKNDMIQSSLNEHSDLTIIKRLLQCGKEEDVTSSLLDCKKILGEFQKLFSKVSPNEMKLGMLRGTPEDPHSPPIAAHLRIGAPCSGKQQIETCLTKNTITDWITDPNLDMTTNLFYETSSGNLVIREAGLYYIYSQVTFSSMRQQNSFSQYVMLKDSTEKNVLLLKAISSSTEGTESKLHTLYQGGVFTLKRNDRVFVNVSDIRRVHFNGTATLFGLFRL</sequence>
<dbReference type="GO" id="GO:0006955">
    <property type="term" value="P:immune response"/>
    <property type="evidence" value="ECO:0007669"/>
    <property type="project" value="InterPro"/>
</dbReference>
<dbReference type="AlphaFoldDB" id="A0A8C4SN74"/>
<dbReference type="InterPro" id="IPR008983">
    <property type="entry name" value="Tumour_necrosis_fac-like_dom"/>
</dbReference>
<dbReference type="GO" id="GO:0005615">
    <property type="term" value="C:extracellular space"/>
    <property type="evidence" value="ECO:0007669"/>
    <property type="project" value="UniProtKB-KW"/>
</dbReference>
<evidence type="ECO:0000256" key="5">
    <source>
        <dbReference type="SAM" id="Phobius"/>
    </source>
</evidence>
<evidence type="ECO:0000313" key="8">
    <source>
        <dbReference type="Proteomes" id="UP000694620"/>
    </source>
</evidence>
<reference evidence="7" key="1">
    <citation type="submission" date="2021-06" db="EMBL/GenBank/DDBJ databases">
        <authorList>
            <consortium name="Wellcome Sanger Institute Data Sharing"/>
        </authorList>
    </citation>
    <scope>NUCLEOTIDE SEQUENCE [LARGE SCALE GENOMIC DNA]</scope>
</reference>
<dbReference type="GeneTree" id="ENSGT01130000278318"/>
<dbReference type="InterPro" id="IPR006052">
    <property type="entry name" value="TNF_dom"/>
</dbReference>
<keyword evidence="5" id="KW-0812">Transmembrane</keyword>
<dbReference type="SUPFAM" id="SSF49842">
    <property type="entry name" value="TNF-like"/>
    <property type="match status" value="1"/>
</dbReference>
<dbReference type="PROSITE" id="PS50049">
    <property type="entry name" value="THD_2"/>
    <property type="match status" value="1"/>
</dbReference>